<organism evidence="6">
    <name type="scientific">Hydra vulgaris</name>
    <name type="common">Hydra</name>
    <name type="synonym">Hydra attenuata</name>
    <dbReference type="NCBI Taxonomy" id="6087"/>
    <lineage>
        <taxon>Eukaryota</taxon>
        <taxon>Metazoa</taxon>
        <taxon>Cnidaria</taxon>
        <taxon>Hydrozoa</taxon>
        <taxon>Hydroidolina</taxon>
        <taxon>Anthoathecata</taxon>
        <taxon>Aplanulata</taxon>
        <taxon>Hydridae</taxon>
        <taxon>Hydra</taxon>
    </lineage>
</organism>
<dbReference type="EMBL" id="HAAD01004478">
    <property type="protein sequence ID" value="CDG70710.1"/>
    <property type="molecule type" value="mRNA"/>
</dbReference>
<protein>
    <submittedName>
        <fullName evidence="6">Epithelial membrane protein 1</fullName>
    </submittedName>
</protein>
<evidence type="ECO:0000256" key="2">
    <source>
        <dbReference type="ARBA" id="ARBA00022692"/>
    </source>
</evidence>
<dbReference type="GO" id="GO:0005886">
    <property type="term" value="C:plasma membrane"/>
    <property type="evidence" value="ECO:0007669"/>
    <property type="project" value="TreeGrafter"/>
</dbReference>
<dbReference type="PANTHER" id="PTHR10671:SF108">
    <property type="entry name" value="CLAUDIN FAMILY PROTEIN-RELATED"/>
    <property type="match status" value="1"/>
</dbReference>
<feature type="transmembrane region" description="Helical" evidence="5">
    <location>
        <begin position="102"/>
        <end position="123"/>
    </location>
</feature>
<keyword evidence="3 5" id="KW-1133">Transmembrane helix</keyword>
<dbReference type="OMA" id="NFMHQGL"/>
<dbReference type="InterPro" id="IPR004031">
    <property type="entry name" value="PMP22/EMP/MP20/Claudin"/>
</dbReference>
<evidence type="ECO:0000256" key="1">
    <source>
        <dbReference type="ARBA" id="ARBA00004141"/>
    </source>
</evidence>
<dbReference type="Pfam" id="PF00822">
    <property type="entry name" value="PMP22_Claudin"/>
    <property type="match status" value="1"/>
</dbReference>
<evidence type="ECO:0000256" key="3">
    <source>
        <dbReference type="ARBA" id="ARBA00022989"/>
    </source>
</evidence>
<feature type="transmembrane region" description="Helical" evidence="5">
    <location>
        <begin position="7"/>
        <end position="27"/>
    </location>
</feature>
<sequence length="166" mass="18937">MLFKKVVRFITFILMIVGAVFNILAIAGNSWENINVNTKIQDRSYHIGLWKVCENSISSKCFNREKTDALKATQAFMILGFLGYLTAFIFCALLHINKNFTINLLGVVLNTSALCLLIGLSVYTNQVSIREYKYGWSYIIGWISFLLTLVAGLLCYTEHFEYHSIK</sequence>
<keyword evidence="2 5" id="KW-0812">Transmembrane</keyword>
<comment type="subcellular location">
    <subcellularLocation>
        <location evidence="1">Membrane</location>
        <topology evidence="1">Multi-pass membrane protein</topology>
    </subcellularLocation>
</comment>
<dbReference type="Gene3D" id="1.20.140.150">
    <property type="match status" value="1"/>
</dbReference>
<dbReference type="KEGG" id="hmg:105847047"/>
<evidence type="ECO:0000256" key="4">
    <source>
        <dbReference type="ARBA" id="ARBA00023136"/>
    </source>
</evidence>
<feature type="transmembrane region" description="Helical" evidence="5">
    <location>
        <begin position="75"/>
        <end position="95"/>
    </location>
</feature>
<proteinExistence type="evidence at transcript level"/>
<keyword evidence="4 5" id="KW-0472">Membrane</keyword>
<dbReference type="InterPro" id="IPR050579">
    <property type="entry name" value="PMP-22/EMP/MP20-like"/>
</dbReference>
<evidence type="ECO:0000313" key="6">
    <source>
        <dbReference type="EMBL" id="CDG70710.1"/>
    </source>
</evidence>
<name>T2MFM9_HYDVU</name>
<feature type="transmembrane region" description="Helical" evidence="5">
    <location>
        <begin position="135"/>
        <end position="156"/>
    </location>
</feature>
<dbReference type="OrthoDB" id="8678517at2759"/>
<dbReference type="PANTHER" id="PTHR10671">
    <property type="entry name" value="EPITHELIAL MEMBRANE PROTEIN-RELATED"/>
    <property type="match status" value="1"/>
</dbReference>
<evidence type="ECO:0000256" key="5">
    <source>
        <dbReference type="SAM" id="Phobius"/>
    </source>
</evidence>
<accession>T2MFM9</accession>
<reference evidence="6" key="1">
    <citation type="journal article" date="2013" name="Genome Biol. Evol.">
        <title>Punctuated emergences of genetic and phenotypic innovations in eumetazoan, bilaterian, euteleostome, and hominidae ancestors.</title>
        <authorList>
            <person name="Wenger Y."/>
            <person name="Galliot B."/>
        </authorList>
    </citation>
    <scope>NUCLEOTIDE SEQUENCE</scope>
    <source>
        <tissue evidence="6">Whole animals</tissue>
    </source>
</reference>
<dbReference type="AlphaFoldDB" id="T2MFM9"/>
<gene>
    <name evidence="6" type="primary">EMP1</name>
</gene>